<proteinExistence type="predicted"/>
<sequence length="380" mass="44370">MIRHYLSEKRIKSKSDNELFFHQTVENKFEQLDITPLSLAVNTILKDLSGGLYFRLYHLRHSALSRLQLLLHTDQLRLPTCVDALLPYDDPKRQEVRTLVTGHGRLRDRYHALAAFSGHSSPEISLSTYLHFTDLLLGLYLQQHRRELTSNQAQVLLGLRPHRIRLRHRGKQVITPANTAGFLRKRLNRYIRPAPSPRASRAASIDASLQPVKQRQYEPMLAVLSKIQAGYDHREIAWFYQLSTEQIEEWHQSALALRDLTTDKQLPRLFPRSRRHQLLPPEPVGVAEKRDVAKALADCRKLYQSPQERDELRWLIRYTLTHFNSSRSGIRFDDPSTFQRFMAIACQLFDWPRWRLSLRYTDKKLSNNGATARLPFRATP</sequence>
<name>A0A1Y0D419_9GAMM</name>
<dbReference type="AlphaFoldDB" id="A0A1Y0D419"/>
<organism evidence="1 2">
    <name type="scientific">Oceanisphaera profunda</name>
    <dbReference type="NCBI Taxonomy" id="1416627"/>
    <lineage>
        <taxon>Bacteria</taxon>
        <taxon>Pseudomonadati</taxon>
        <taxon>Pseudomonadota</taxon>
        <taxon>Gammaproteobacteria</taxon>
        <taxon>Aeromonadales</taxon>
        <taxon>Aeromonadaceae</taxon>
        <taxon>Oceanisphaera</taxon>
    </lineage>
</organism>
<dbReference type="KEGG" id="opf:CBP31_06315"/>
<accession>A0A1Y0D419</accession>
<dbReference type="Proteomes" id="UP000243937">
    <property type="component" value="Chromosome"/>
</dbReference>
<keyword evidence="2" id="KW-1185">Reference proteome</keyword>
<evidence type="ECO:0000313" key="1">
    <source>
        <dbReference type="EMBL" id="ART82288.1"/>
    </source>
</evidence>
<dbReference type="EMBL" id="CP021377">
    <property type="protein sequence ID" value="ART82288.1"/>
    <property type="molecule type" value="Genomic_DNA"/>
</dbReference>
<reference evidence="1 2" key="1">
    <citation type="journal article" date="2014" name="Int. J. Syst. Evol. Microbiol.">
        <title>Oceanisphaera profunda sp. nov., a marine bacterium isolated from deep-sea sediment, and emended description of the genus Oceanisphaera.</title>
        <authorList>
            <person name="Xu Z."/>
            <person name="Zhang X.Y."/>
            <person name="Su H.N."/>
            <person name="Yu Z.C."/>
            <person name="Liu C."/>
            <person name="Li H."/>
            <person name="Chen X.L."/>
            <person name="Song X.Y."/>
            <person name="Xie B.B."/>
            <person name="Qin Q.L."/>
            <person name="Zhou B.C."/>
            <person name="Shi M."/>
            <person name="Huang Y."/>
            <person name="Zhang Y.Z."/>
        </authorList>
    </citation>
    <scope>NUCLEOTIDE SEQUENCE [LARGE SCALE GENOMIC DNA]</scope>
    <source>
        <strain evidence="1 2">SM1222</strain>
    </source>
</reference>
<gene>
    <name evidence="1" type="ORF">CBP31_06315</name>
</gene>
<evidence type="ECO:0000313" key="2">
    <source>
        <dbReference type="Proteomes" id="UP000243937"/>
    </source>
</evidence>
<protein>
    <submittedName>
        <fullName evidence="1">Uncharacterized protein</fullName>
    </submittedName>
</protein>